<dbReference type="InterPro" id="IPR016047">
    <property type="entry name" value="M23ase_b-sheet_dom"/>
</dbReference>
<proteinExistence type="predicted"/>
<comment type="caution">
    <text evidence="5">The sequence shown here is derived from an EMBL/GenBank/DDBJ whole genome shotgun (WGS) entry which is preliminary data.</text>
</comment>
<evidence type="ECO:0000313" key="5">
    <source>
        <dbReference type="EMBL" id="GAA3689452.1"/>
    </source>
</evidence>
<evidence type="ECO:0000259" key="4">
    <source>
        <dbReference type="Pfam" id="PF26571"/>
    </source>
</evidence>
<evidence type="ECO:0000259" key="2">
    <source>
        <dbReference type="Pfam" id="PF01551"/>
    </source>
</evidence>
<keyword evidence="1" id="KW-0812">Transmembrane</keyword>
<organism evidence="5 6">
    <name type="scientific">Microlunatus aurantiacus</name>
    <dbReference type="NCBI Taxonomy" id="446786"/>
    <lineage>
        <taxon>Bacteria</taxon>
        <taxon>Bacillati</taxon>
        <taxon>Actinomycetota</taxon>
        <taxon>Actinomycetes</taxon>
        <taxon>Propionibacteriales</taxon>
        <taxon>Propionibacteriaceae</taxon>
        <taxon>Microlunatus</taxon>
    </lineage>
</organism>
<dbReference type="PANTHER" id="PTHR21666">
    <property type="entry name" value="PEPTIDASE-RELATED"/>
    <property type="match status" value="1"/>
</dbReference>
<dbReference type="RefSeq" id="WP_344810225.1">
    <property type="nucleotide sequence ID" value="NZ_BAAAYX010000001.1"/>
</dbReference>
<feature type="domain" description="Endonuclease/exonuclease/phosphatase" evidence="3">
    <location>
        <begin position="90"/>
        <end position="329"/>
    </location>
</feature>
<dbReference type="Gene3D" id="3.60.10.10">
    <property type="entry name" value="Endonuclease/exonuclease/phosphatase"/>
    <property type="match status" value="1"/>
</dbReference>
<dbReference type="Gene3D" id="2.70.70.10">
    <property type="entry name" value="Glucose Permease (Domain IIA)"/>
    <property type="match status" value="1"/>
</dbReference>
<dbReference type="CDD" id="cd12797">
    <property type="entry name" value="M23_peptidase"/>
    <property type="match status" value="1"/>
</dbReference>
<dbReference type="InterPro" id="IPR036691">
    <property type="entry name" value="Endo/exonu/phosph_ase_sf"/>
</dbReference>
<dbReference type="InterPro" id="IPR050570">
    <property type="entry name" value="Cell_wall_metabolism_enzyme"/>
</dbReference>
<dbReference type="Pfam" id="PF26571">
    <property type="entry name" value="VldE"/>
    <property type="match status" value="1"/>
</dbReference>
<dbReference type="PANTHER" id="PTHR21666:SF270">
    <property type="entry name" value="MUREIN HYDROLASE ACTIVATOR ENVC"/>
    <property type="match status" value="1"/>
</dbReference>
<dbReference type="InterPro" id="IPR005135">
    <property type="entry name" value="Endo/exonuclease/phosphatase"/>
</dbReference>
<evidence type="ECO:0000259" key="3">
    <source>
        <dbReference type="Pfam" id="PF03372"/>
    </source>
</evidence>
<dbReference type="InterPro" id="IPR058593">
    <property type="entry name" value="ARB_07466-like_C"/>
</dbReference>
<dbReference type="EMBL" id="BAAAYX010000001">
    <property type="protein sequence ID" value="GAA3689452.1"/>
    <property type="molecule type" value="Genomic_DNA"/>
</dbReference>
<dbReference type="Pfam" id="PF01551">
    <property type="entry name" value="Peptidase_M23"/>
    <property type="match status" value="1"/>
</dbReference>
<accession>A0ABP7CKE4</accession>
<feature type="domain" description="M23ase beta-sheet core" evidence="2">
    <location>
        <begin position="700"/>
        <end position="797"/>
    </location>
</feature>
<dbReference type="InterPro" id="IPR011055">
    <property type="entry name" value="Dup_hybrid_motif"/>
</dbReference>
<keyword evidence="1" id="KW-1133">Transmembrane helix</keyword>
<keyword evidence="1" id="KW-0472">Membrane</keyword>
<dbReference type="SUPFAM" id="SSF56219">
    <property type="entry name" value="DNase I-like"/>
    <property type="match status" value="1"/>
</dbReference>
<sequence length="808" mass="85984">MDPVTLKMAANLGLSLAKSKTVHRLLIIAALIQAVVWSFVLFVPAYLMASVAPSMHHVATEQACTAGTGADSSVPLLAGAAGAQLTVRMATWNVLKSNSANRIVGGLTSIAAAGADVIGVQELQANHRNTVARRMRQAGWAMSDGNTATPVFWRASKYQLLAQGREKEFGVVRIEAGSAAGASIGPKWIQWAQLKDTSTGAVFIAASHHLVPGIETKGKADRQGPRRVAYAKKQIVAAGELATRLSRDGQIPFMIAADWNVDARKDARVRTAGFPYVTLQTYGLYSNWRVLGYPTSGTHGNRLIDGVFSTTRTVAPVRQQILSHYGSDHRAALVQFTNRNRGASATLSTGTAAQVGSVPAAITVPSSRIGSTLVVQGEQVRNAAVIIAEGKKAGIPAFGWVVAIAAALQESGLRNLDYGDRDSQGLFQQRPSSGWGTVQQIRDPELASRAFYGVASHTSNKGLVNVSGWQSMSVAAAAQAVQISAFPSAYAKWEAASRAIVQQLGDGQTLTTTPLLCGTGQDAQLGDCPPTGSPAERGLSRDALLVLRCVKARFPSLIDFGGKRPDPLPDHPSGRAVDIMIPSYTTAEGQAFGWQIARWLQDNRQALGVQYLIYDAKIWSVERDAEGWRPYSPGYTGSINDSSLHRNHVHVTVYGDAGTGFRSDDGNDTVAAGKWTMALPKGSYTVGCAFACYVSSSGLPHTGQDFPTPIGTMVRSTNAGTVEVSRDLNGSYGRHIVVRDRTDPKVSVYYAHLSARDVRIGQQVTVGQVIGRSGNTGNSSGPHLHYEIRISGNPVNPMPVLAKMGVNP</sequence>
<evidence type="ECO:0000313" key="6">
    <source>
        <dbReference type="Proteomes" id="UP001500051"/>
    </source>
</evidence>
<feature type="transmembrane region" description="Helical" evidence="1">
    <location>
        <begin position="25"/>
        <end position="47"/>
    </location>
</feature>
<evidence type="ECO:0000256" key="1">
    <source>
        <dbReference type="SAM" id="Phobius"/>
    </source>
</evidence>
<gene>
    <name evidence="5" type="ORF">GCM10022204_00170</name>
</gene>
<reference evidence="6" key="1">
    <citation type="journal article" date="2019" name="Int. J. Syst. Evol. Microbiol.">
        <title>The Global Catalogue of Microorganisms (GCM) 10K type strain sequencing project: providing services to taxonomists for standard genome sequencing and annotation.</title>
        <authorList>
            <consortium name="The Broad Institute Genomics Platform"/>
            <consortium name="The Broad Institute Genome Sequencing Center for Infectious Disease"/>
            <person name="Wu L."/>
            <person name="Ma J."/>
        </authorList>
    </citation>
    <scope>NUCLEOTIDE SEQUENCE [LARGE SCALE GENOMIC DNA]</scope>
    <source>
        <strain evidence="6">JCM 16548</strain>
    </source>
</reference>
<dbReference type="Pfam" id="PF03372">
    <property type="entry name" value="Exo_endo_phos"/>
    <property type="match status" value="1"/>
</dbReference>
<name>A0ABP7CKE4_9ACTN</name>
<dbReference type="Proteomes" id="UP001500051">
    <property type="component" value="Unassembled WGS sequence"/>
</dbReference>
<protein>
    <submittedName>
        <fullName evidence="5">Uncharacterized protein</fullName>
    </submittedName>
</protein>
<feature type="domain" description="ARB-07466-like C-terminal" evidence="4">
    <location>
        <begin position="537"/>
        <end position="633"/>
    </location>
</feature>
<keyword evidence="6" id="KW-1185">Reference proteome</keyword>
<dbReference type="SUPFAM" id="SSF51261">
    <property type="entry name" value="Duplicated hybrid motif"/>
    <property type="match status" value="1"/>
</dbReference>